<evidence type="ECO:0000259" key="3">
    <source>
        <dbReference type="Pfam" id="PF12089"/>
    </source>
</evidence>
<organism evidence="4 5">
    <name type="scientific">Luteimicrobium album</name>
    <dbReference type="NCBI Taxonomy" id="1054550"/>
    <lineage>
        <taxon>Bacteria</taxon>
        <taxon>Bacillati</taxon>
        <taxon>Actinomycetota</taxon>
        <taxon>Actinomycetes</taxon>
        <taxon>Micrococcales</taxon>
        <taxon>Luteimicrobium</taxon>
    </lineage>
</organism>
<feature type="region of interest" description="Disordered" evidence="1">
    <location>
        <begin position="67"/>
        <end position="89"/>
    </location>
</feature>
<feature type="region of interest" description="Disordered" evidence="1">
    <location>
        <begin position="1"/>
        <end position="47"/>
    </location>
</feature>
<evidence type="ECO:0000313" key="4">
    <source>
        <dbReference type="EMBL" id="GMA23733.1"/>
    </source>
</evidence>
<keyword evidence="2" id="KW-0472">Membrane</keyword>
<dbReference type="Proteomes" id="UP001157091">
    <property type="component" value="Unassembled WGS sequence"/>
</dbReference>
<sequence length="212" mass="21895">MRKAAKKVTSVVTGEGGLETGATPVVAAPSAPPQQAPAQPVRQSAAQPASQQQAYVYAGAAGYPAAAAQPQPQVQPQPQAQSSLQTTASHAGSARRVRLVVSRVNPWSVMKMAFLLSIAIGIITVVAAAVVWTILNGLHLFANVNDLVESVVGDETQVNVLQYVAFSRTMSMATLIAVANIVLITALSTLGAFLYNIAAALVGGVHVTLTDD</sequence>
<dbReference type="InterPro" id="IPR021949">
    <property type="entry name" value="DUF3566_TM"/>
</dbReference>
<feature type="transmembrane region" description="Helical" evidence="2">
    <location>
        <begin position="172"/>
        <end position="195"/>
    </location>
</feature>
<dbReference type="EMBL" id="BSUK01000001">
    <property type="protein sequence ID" value="GMA23733.1"/>
    <property type="molecule type" value="Genomic_DNA"/>
</dbReference>
<evidence type="ECO:0000256" key="1">
    <source>
        <dbReference type="SAM" id="MobiDB-lite"/>
    </source>
</evidence>
<dbReference type="Pfam" id="PF12089">
    <property type="entry name" value="DUF3566"/>
    <property type="match status" value="1"/>
</dbReference>
<feature type="compositionally biased region" description="Low complexity" evidence="1">
    <location>
        <begin position="36"/>
        <end position="47"/>
    </location>
</feature>
<proteinExistence type="predicted"/>
<comment type="caution">
    <text evidence="4">The sequence shown here is derived from an EMBL/GenBank/DDBJ whole genome shotgun (WGS) entry which is preliminary data.</text>
</comment>
<feature type="domain" description="DUF3566" evidence="3">
    <location>
        <begin position="95"/>
        <end position="211"/>
    </location>
</feature>
<keyword evidence="5" id="KW-1185">Reference proteome</keyword>
<evidence type="ECO:0000313" key="5">
    <source>
        <dbReference type="Proteomes" id="UP001157091"/>
    </source>
</evidence>
<feature type="transmembrane region" description="Helical" evidence="2">
    <location>
        <begin position="113"/>
        <end position="135"/>
    </location>
</feature>
<evidence type="ECO:0000256" key="2">
    <source>
        <dbReference type="SAM" id="Phobius"/>
    </source>
</evidence>
<reference evidence="5" key="1">
    <citation type="journal article" date="2019" name="Int. J. Syst. Evol. Microbiol.">
        <title>The Global Catalogue of Microorganisms (GCM) 10K type strain sequencing project: providing services to taxonomists for standard genome sequencing and annotation.</title>
        <authorList>
            <consortium name="The Broad Institute Genomics Platform"/>
            <consortium name="The Broad Institute Genome Sequencing Center for Infectious Disease"/>
            <person name="Wu L."/>
            <person name="Ma J."/>
        </authorList>
    </citation>
    <scope>NUCLEOTIDE SEQUENCE [LARGE SCALE GENOMIC DNA]</scope>
    <source>
        <strain evidence="5">NBRC 106348</strain>
    </source>
</reference>
<name>A0ABQ6I0Q1_9MICO</name>
<keyword evidence="2" id="KW-1133">Transmembrane helix</keyword>
<protein>
    <recommendedName>
        <fullName evidence="3">DUF3566 domain-containing protein</fullName>
    </recommendedName>
</protein>
<keyword evidence="2" id="KW-0812">Transmembrane</keyword>
<feature type="compositionally biased region" description="Low complexity" evidence="1">
    <location>
        <begin position="67"/>
        <end position="83"/>
    </location>
</feature>
<accession>A0ABQ6I0Q1</accession>
<gene>
    <name evidence="4" type="ORF">GCM10025864_14920</name>
</gene>